<dbReference type="GO" id="GO:0004803">
    <property type="term" value="F:transposase activity"/>
    <property type="evidence" value="ECO:0007669"/>
    <property type="project" value="InterPro"/>
</dbReference>
<dbReference type="KEGG" id="dsh:Dshi_0934"/>
<name>A8LRX2_DINSH</name>
<organism evidence="1 2">
    <name type="scientific">Dinoroseobacter shibae (strain DSM 16493 / NCIMB 14021 / DFL 12)</name>
    <dbReference type="NCBI Taxonomy" id="398580"/>
    <lineage>
        <taxon>Bacteria</taxon>
        <taxon>Pseudomonadati</taxon>
        <taxon>Pseudomonadota</taxon>
        <taxon>Alphaproteobacteria</taxon>
        <taxon>Rhodobacterales</taxon>
        <taxon>Roseobacteraceae</taxon>
        <taxon>Dinoroseobacter</taxon>
    </lineage>
</organism>
<evidence type="ECO:0000313" key="1">
    <source>
        <dbReference type="EMBL" id="ABV92679.1"/>
    </source>
</evidence>
<keyword evidence="2" id="KW-1185">Reference proteome</keyword>
<gene>
    <name evidence="1" type="ordered locus">Dshi_0934</name>
</gene>
<evidence type="ECO:0000313" key="2">
    <source>
        <dbReference type="Proteomes" id="UP000006833"/>
    </source>
</evidence>
<dbReference type="AlphaFoldDB" id="A8LRX2"/>
<dbReference type="GO" id="GO:0003677">
    <property type="term" value="F:DNA binding"/>
    <property type="evidence" value="ECO:0007669"/>
    <property type="project" value="InterPro"/>
</dbReference>
<dbReference type="SUPFAM" id="SSF46689">
    <property type="entry name" value="Homeodomain-like"/>
    <property type="match status" value="1"/>
</dbReference>
<dbReference type="HOGENOM" id="CLU_027402_34_2_5"/>
<reference evidence="2" key="1">
    <citation type="journal article" date="2010" name="ISME J.">
        <title>The complete genome sequence of the algal symbiont Dinoroseobacter shibae: a hitchhiker's guide to life in the sea.</title>
        <authorList>
            <person name="Wagner-Dobler I."/>
            <person name="Ballhausen B."/>
            <person name="Berger M."/>
            <person name="Brinkhoff T."/>
            <person name="Buchholz I."/>
            <person name="Bunk B."/>
            <person name="Cypionka H."/>
            <person name="Daniel R."/>
            <person name="Drepper T."/>
            <person name="Gerdts G."/>
            <person name="Hahnke S."/>
            <person name="Han C."/>
            <person name="Jahn D."/>
            <person name="Kalhoefer D."/>
            <person name="Kiss H."/>
            <person name="Klenk H.P."/>
            <person name="Kyrpides N."/>
            <person name="Liebl W."/>
            <person name="Liesegang H."/>
            <person name="Meincke L."/>
            <person name="Pati A."/>
            <person name="Petersen J."/>
            <person name="Piekarski T."/>
            <person name="Pommerenke C."/>
            <person name="Pradella S."/>
            <person name="Pukall R."/>
            <person name="Rabus R."/>
            <person name="Stackebrandt E."/>
            <person name="Thole S."/>
            <person name="Thompson L."/>
            <person name="Tielen P."/>
            <person name="Tomasch J."/>
            <person name="von Jan M."/>
            <person name="Wanphrut N."/>
            <person name="Wichels A."/>
            <person name="Zech H."/>
            <person name="Simon M."/>
        </authorList>
    </citation>
    <scope>NUCLEOTIDE SEQUENCE [LARGE SCALE GENOMIC DNA]</scope>
    <source>
        <strain evidence="2">DSM 16493 / NCIMB 14021 / DFL 12</strain>
    </source>
</reference>
<dbReference type="Proteomes" id="UP000006833">
    <property type="component" value="Chromosome"/>
</dbReference>
<dbReference type="EMBL" id="CP000830">
    <property type="protein sequence ID" value="ABV92679.1"/>
    <property type="molecule type" value="Genomic_DNA"/>
</dbReference>
<dbReference type="InterPro" id="IPR009057">
    <property type="entry name" value="Homeodomain-like_sf"/>
</dbReference>
<dbReference type="InterPro" id="IPR052546">
    <property type="entry name" value="Transposase_8_domain"/>
</dbReference>
<dbReference type="GO" id="GO:0006313">
    <property type="term" value="P:DNA transposition"/>
    <property type="evidence" value="ECO:0007669"/>
    <property type="project" value="InterPro"/>
</dbReference>
<protein>
    <submittedName>
        <fullName evidence="1">Transposase IS3/IS911 family protein</fullName>
    </submittedName>
</protein>
<dbReference type="PANTHER" id="PTHR33609:SF1">
    <property type="entry name" value="TRANSPOSASE"/>
    <property type="match status" value="1"/>
</dbReference>
<dbReference type="Pfam" id="PF01527">
    <property type="entry name" value="HTH_Tnp_1"/>
    <property type="match status" value="1"/>
</dbReference>
<dbReference type="PANTHER" id="PTHR33609">
    <property type="entry name" value="LOW CALCIUM RESPONSE LOCUS PROTEIN S"/>
    <property type="match status" value="1"/>
</dbReference>
<dbReference type="eggNOG" id="COG2963">
    <property type="taxonomic scope" value="Bacteria"/>
</dbReference>
<sequence length="108" mass="12067">MQRSRFSEEHIIAILKQQERCGATADVCREHAISSVSFYKWKVKFGGLEVSDTQRLKTLEDENANASRREHVIAKSPSYKPGLRCSTAIPLLAYPSQSPQDMPSRGSG</sequence>
<dbReference type="STRING" id="398580.Dshi_0934"/>
<accession>A8LRX2</accession>
<dbReference type="InterPro" id="IPR002514">
    <property type="entry name" value="Transposase_8"/>
</dbReference>
<proteinExistence type="predicted"/>